<dbReference type="PANTHER" id="PTHR34846:SF10">
    <property type="entry name" value="CYTOPLASMIC PROTEIN"/>
    <property type="match status" value="1"/>
</dbReference>
<reference evidence="1 2" key="1">
    <citation type="submission" date="2020-08" db="EMBL/GenBank/DDBJ databases">
        <title>Genomic Encyclopedia of Type Strains, Phase IV (KMG-IV): sequencing the most valuable type-strain genomes for metagenomic binning, comparative biology and taxonomic classification.</title>
        <authorList>
            <person name="Goeker M."/>
        </authorList>
    </citation>
    <scope>NUCLEOTIDE SEQUENCE [LARGE SCALE GENOMIC DNA]</scope>
    <source>
        <strain evidence="1 2">DSM 23240</strain>
    </source>
</reference>
<comment type="caution">
    <text evidence="1">The sequence shown here is derived from an EMBL/GenBank/DDBJ whole genome shotgun (WGS) entry which is preliminary data.</text>
</comment>
<protein>
    <submittedName>
        <fullName evidence="1">Alkylhydroperoxidase family enzyme</fullName>
    </submittedName>
</protein>
<sequence>MSHIPPIPLADLPQPLRDAVARGTATRMLSSTVPVRVWGHRPAAALAWLNTLDQFHNHGLLDSRLRELVRLRIAAITTCKACQLGRKSDDVNDDDIACLASDNARFSVREQAALRYAELFAGDYTAIDEAIFAELGKWFSVPEVVELNMFCALMLAGGRMTYVQQAYEETIPIK</sequence>
<evidence type="ECO:0000313" key="2">
    <source>
        <dbReference type="Proteomes" id="UP000571084"/>
    </source>
</evidence>
<dbReference type="Proteomes" id="UP000571084">
    <property type="component" value="Unassembled WGS sequence"/>
</dbReference>
<evidence type="ECO:0000313" key="1">
    <source>
        <dbReference type="EMBL" id="MBB5201697.1"/>
    </source>
</evidence>
<organism evidence="1 2">
    <name type="scientific">Glaciimonas immobilis</name>
    <dbReference type="NCBI Taxonomy" id="728004"/>
    <lineage>
        <taxon>Bacteria</taxon>
        <taxon>Pseudomonadati</taxon>
        <taxon>Pseudomonadota</taxon>
        <taxon>Betaproteobacteria</taxon>
        <taxon>Burkholderiales</taxon>
        <taxon>Oxalobacteraceae</taxon>
        <taxon>Glaciimonas</taxon>
    </lineage>
</organism>
<keyword evidence="1" id="KW-0560">Oxidoreductase</keyword>
<dbReference type="RefSeq" id="WP_168057278.1">
    <property type="nucleotide sequence ID" value="NZ_JAAOZT010000017.1"/>
</dbReference>
<keyword evidence="2" id="KW-1185">Reference proteome</keyword>
<keyword evidence="1" id="KW-0575">Peroxidase</keyword>
<dbReference type="AlphaFoldDB" id="A0A840RT47"/>
<proteinExistence type="predicted"/>
<accession>A0A840RT47</accession>
<name>A0A840RT47_9BURK</name>
<dbReference type="InterPro" id="IPR029032">
    <property type="entry name" value="AhpD-like"/>
</dbReference>
<dbReference type="GO" id="GO:0004601">
    <property type="term" value="F:peroxidase activity"/>
    <property type="evidence" value="ECO:0007669"/>
    <property type="project" value="UniProtKB-KW"/>
</dbReference>
<dbReference type="SUPFAM" id="SSF69118">
    <property type="entry name" value="AhpD-like"/>
    <property type="match status" value="1"/>
</dbReference>
<dbReference type="PANTHER" id="PTHR34846">
    <property type="entry name" value="4-CARBOXYMUCONOLACTONE DECARBOXYLASE FAMILY PROTEIN (AFU_ORTHOLOGUE AFUA_6G11590)"/>
    <property type="match status" value="1"/>
</dbReference>
<gene>
    <name evidence="1" type="ORF">HNR39_003555</name>
</gene>
<dbReference type="Gene3D" id="1.20.1290.10">
    <property type="entry name" value="AhpD-like"/>
    <property type="match status" value="1"/>
</dbReference>
<dbReference type="EMBL" id="JACHHQ010000008">
    <property type="protein sequence ID" value="MBB5201697.1"/>
    <property type="molecule type" value="Genomic_DNA"/>
</dbReference>